<reference evidence="2" key="1">
    <citation type="submission" date="2021-08" db="EMBL/GenBank/DDBJ databases">
        <authorList>
            <person name="Zhang H."/>
            <person name="Xu M."/>
            <person name="Yu Z."/>
            <person name="Yang L."/>
            <person name="Cai Y."/>
        </authorList>
    </citation>
    <scope>NUCLEOTIDE SEQUENCE</scope>
    <source>
        <strain evidence="2">CHL1</strain>
    </source>
</reference>
<evidence type="ECO:0000313" key="3">
    <source>
        <dbReference type="Proteomes" id="UP000825701"/>
    </source>
</evidence>
<evidence type="ECO:0000313" key="2">
    <source>
        <dbReference type="EMBL" id="QZO01097.1"/>
    </source>
</evidence>
<evidence type="ECO:0008006" key="4">
    <source>
        <dbReference type="Google" id="ProtNLM"/>
    </source>
</evidence>
<gene>
    <name evidence="2" type="ORF">K6K41_05850</name>
</gene>
<proteinExistence type="predicted"/>
<dbReference type="Proteomes" id="UP000825701">
    <property type="component" value="Chromosome"/>
</dbReference>
<dbReference type="AlphaFoldDB" id="A0A9E6ULY8"/>
<dbReference type="RefSeq" id="WP_261404323.1">
    <property type="nucleotide sequence ID" value="NZ_CP081869.1"/>
</dbReference>
<name>A0A9E6ULY8_9HYPH</name>
<dbReference type="KEGG" id="cmet:K6K41_05850"/>
<sequence>MANDRYEIIETADGWAYKIGDAVSDNYPSRQAALIHADLAVGTPGAVKPVDPNSAPEVEEQFDKPTPIIGEGSA</sequence>
<protein>
    <recommendedName>
        <fullName evidence="4">DUF2188 domain-containing protein</fullName>
    </recommendedName>
</protein>
<evidence type="ECO:0000256" key="1">
    <source>
        <dbReference type="SAM" id="MobiDB-lite"/>
    </source>
</evidence>
<organism evidence="2 3">
    <name type="scientific">Chenggangzhangella methanolivorans</name>
    <dbReference type="NCBI Taxonomy" id="1437009"/>
    <lineage>
        <taxon>Bacteria</taxon>
        <taxon>Pseudomonadati</taxon>
        <taxon>Pseudomonadota</taxon>
        <taxon>Alphaproteobacteria</taxon>
        <taxon>Hyphomicrobiales</taxon>
        <taxon>Methylopilaceae</taxon>
        <taxon>Chenggangzhangella</taxon>
    </lineage>
</organism>
<feature type="region of interest" description="Disordered" evidence="1">
    <location>
        <begin position="49"/>
        <end position="74"/>
    </location>
</feature>
<dbReference type="EMBL" id="CP081869">
    <property type="protein sequence ID" value="QZO01097.1"/>
    <property type="molecule type" value="Genomic_DNA"/>
</dbReference>
<keyword evidence="3" id="KW-1185">Reference proteome</keyword>
<accession>A0A9E6ULY8</accession>